<name>A0A645FM01_9ZZZZ</name>
<dbReference type="EMBL" id="VSSQ01059708">
    <property type="protein sequence ID" value="MPN13223.1"/>
    <property type="molecule type" value="Genomic_DNA"/>
</dbReference>
<proteinExistence type="predicted"/>
<organism evidence="1">
    <name type="scientific">bioreactor metagenome</name>
    <dbReference type="NCBI Taxonomy" id="1076179"/>
    <lineage>
        <taxon>unclassified sequences</taxon>
        <taxon>metagenomes</taxon>
        <taxon>ecological metagenomes</taxon>
    </lineage>
</organism>
<accession>A0A645FM01</accession>
<gene>
    <name evidence="1" type="ORF">SDC9_160544</name>
</gene>
<evidence type="ECO:0000313" key="1">
    <source>
        <dbReference type="EMBL" id="MPN13223.1"/>
    </source>
</evidence>
<comment type="caution">
    <text evidence="1">The sequence shown here is derived from an EMBL/GenBank/DDBJ whole genome shotgun (WGS) entry which is preliminary data.</text>
</comment>
<reference evidence="1" key="1">
    <citation type="submission" date="2019-08" db="EMBL/GenBank/DDBJ databases">
        <authorList>
            <person name="Kucharzyk K."/>
            <person name="Murdoch R.W."/>
            <person name="Higgins S."/>
            <person name="Loffler F."/>
        </authorList>
    </citation>
    <scope>NUCLEOTIDE SEQUENCE</scope>
</reference>
<sequence>MRQNCGHIIGVEAYTEIQRIEVFFLHREYQVKRILSFQPVKNLGKQPTCKNTGSGDVQVFPGDFIIFQIQFLFYLNFFYPFKPFKTDTLDLQ</sequence>
<dbReference type="AlphaFoldDB" id="A0A645FM01"/>
<protein>
    <submittedName>
        <fullName evidence="1">Uncharacterized protein</fullName>
    </submittedName>
</protein>